<dbReference type="PhylomeDB" id="A0A167T4L2"/>
<proteinExistence type="predicted"/>
<sequence>MSTSSKADNAANPKQGAFKPSAPGTGPITNKGHQIGRKVNEADQRPEYHAQTFPRGSAPASNSYTPNNGSEVPPNPYVSARQGNGAIYTSAADTLVGDTSGDVNRGLGKPIQGQTNTEHRHDGQHSRKGQKSGLEGVGASRQDTGIERRFADQRGLEREEAAASGTRGDRVDRGAEEQQPESAETLAREWKYEPSSKHHRR</sequence>
<feature type="region of interest" description="Disordered" evidence="1">
    <location>
        <begin position="96"/>
        <end position="201"/>
    </location>
</feature>
<feature type="compositionally biased region" description="Polar residues" evidence="1">
    <location>
        <begin position="59"/>
        <end position="70"/>
    </location>
</feature>
<feature type="compositionally biased region" description="Basic and acidic residues" evidence="1">
    <location>
        <begin position="186"/>
        <end position="201"/>
    </location>
</feature>
<dbReference type="EMBL" id="CM002799">
    <property type="protein sequence ID" value="KZN87876.1"/>
    <property type="molecule type" value="Genomic_DNA"/>
</dbReference>
<evidence type="ECO:0000256" key="1">
    <source>
        <dbReference type="SAM" id="MobiDB-lite"/>
    </source>
</evidence>
<name>A0A167T4L2_PENCH</name>
<dbReference type="AlphaFoldDB" id="A0A167T4L2"/>
<evidence type="ECO:0000313" key="2">
    <source>
        <dbReference type="EMBL" id="KZN87876.1"/>
    </source>
</evidence>
<feature type="compositionally biased region" description="Basic and acidic residues" evidence="1">
    <location>
        <begin position="38"/>
        <end position="48"/>
    </location>
</feature>
<feature type="region of interest" description="Disordered" evidence="1">
    <location>
        <begin position="1"/>
        <end position="84"/>
    </location>
</feature>
<feature type="compositionally biased region" description="Basic and acidic residues" evidence="1">
    <location>
        <begin position="144"/>
        <end position="176"/>
    </location>
</feature>
<accession>A0A167T4L2</accession>
<reference evidence="2" key="1">
    <citation type="journal article" date="2014" name="Genome Announc.">
        <title>Complete sequencing and chromosome-scale genome assembly of the industrial progenitor strain P2niaD18 from the penicillin producer Penicillium chrysogenum.</title>
        <authorList>
            <person name="Specht T."/>
            <person name="Dahlmann T.A."/>
            <person name="Zadra I."/>
            <person name="Kurnsteiner H."/>
            <person name="Kuck U."/>
        </authorList>
    </citation>
    <scope>NUCLEOTIDE SEQUENCE [LARGE SCALE GENOMIC DNA]</scope>
    <source>
        <strain evidence="2">P2niaD18</strain>
    </source>
</reference>
<organism evidence="2">
    <name type="scientific">Penicillium chrysogenum</name>
    <name type="common">Penicillium notatum</name>
    <dbReference type="NCBI Taxonomy" id="5076"/>
    <lineage>
        <taxon>Eukaryota</taxon>
        <taxon>Fungi</taxon>
        <taxon>Dikarya</taxon>
        <taxon>Ascomycota</taxon>
        <taxon>Pezizomycotina</taxon>
        <taxon>Eurotiomycetes</taxon>
        <taxon>Eurotiomycetidae</taxon>
        <taxon>Eurotiales</taxon>
        <taxon>Aspergillaceae</taxon>
        <taxon>Penicillium</taxon>
        <taxon>Penicillium chrysogenum species complex</taxon>
    </lineage>
</organism>
<dbReference type="Proteomes" id="UP000076449">
    <property type="component" value="Chromosome II"/>
</dbReference>
<protein>
    <submittedName>
        <fullName evidence="2">Uncharacterized protein</fullName>
    </submittedName>
</protein>
<gene>
    <name evidence="2" type="ORF">EN45_064370</name>
</gene>